<keyword evidence="1" id="KW-0812">Transmembrane</keyword>
<dbReference type="InterPro" id="IPR002881">
    <property type="entry name" value="DUF58"/>
</dbReference>
<feature type="domain" description="DUF58" evidence="2">
    <location>
        <begin position="218"/>
        <end position="331"/>
    </location>
</feature>
<organism evidence="3 4">
    <name type="scientific">Halobacillus amylolyticus</name>
    <dbReference type="NCBI Taxonomy" id="2932259"/>
    <lineage>
        <taxon>Bacteria</taxon>
        <taxon>Bacillati</taxon>
        <taxon>Bacillota</taxon>
        <taxon>Bacilli</taxon>
        <taxon>Bacillales</taxon>
        <taxon>Bacillaceae</taxon>
        <taxon>Halobacillus</taxon>
    </lineage>
</organism>
<feature type="transmembrane region" description="Helical" evidence="1">
    <location>
        <begin position="16"/>
        <end position="32"/>
    </location>
</feature>
<evidence type="ECO:0000256" key="1">
    <source>
        <dbReference type="SAM" id="Phobius"/>
    </source>
</evidence>
<protein>
    <submittedName>
        <fullName evidence="3">DUF58 domain-containing protein</fullName>
    </submittedName>
</protein>
<dbReference type="RefSeq" id="WP_245032085.1">
    <property type="nucleotide sequence ID" value="NZ_CP095075.1"/>
</dbReference>
<gene>
    <name evidence="3" type="ORF">MUO15_19840</name>
</gene>
<evidence type="ECO:0000259" key="2">
    <source>
        <dbReference type="Pfam" id="PF01882"/>
    </source>
</evidence>
<keyword evidence="1" id="KW-1133">Transmembrane helix</keyword>
<name>A0ABY4HA91_9BACI</name>
<dbReference type="PANTHER" id="PTHR34351:SF2">
    <property type="entry name" value="DUF58 DOMAIN-CONTAINING PROTEIN"/>
    <property type="match status" value="1"/>
</dbReference>
<evidence type="ECO:0000313" key="4">
    <source>
        <dbReference type="Proteomes" id="UP000830326"/>
    </source>
</evidence>
<accession>A0ABY4HA91</accession>
<keyword evidence="4" id="KW-1185">Reference proteome</keyword>
<evidence type="ECO:0000313" key="3">
    <source>
        <dbReference type="EMBL" id="UOR11783.1"/>
    </source>
</evidence>
<reference evidence="3" key="1">
    <citation type="submission" date="2022-04" db="EMBL/GenBank/DDBJ databases">
        <title>Halobacillus sp. isolated from saltern.</title>
        <authorList>
            <person name="Won M."/>
            <person name="Lee C.-M."/>
            <person name="Woen H.-Y."/>
            <person name="Kwon S.-W."/>
        </authorList>
    </citation>
    <scope>NUCLEOTIDE SEQUENCE</scope>
    <source>
        <strain evidence="3">SSHM10-5</strain>
    </source>
</reference>
<dbReference type="PANTHER" id="PTHR34351">
    <property type="entry name" value="SLR1927 PROTEIN-RELATED"/>
    <property type="match status" value="1"/>
</dbReference>
<sequence>MRQWHKEIDSDSRKQYDFLIASFILTFVVAVYTDRTILLIPSGLMLTLFIASKAYDRWSGGKLHLVNRRQSIRMFPNDQGNIYFKLQNYSKAPVINGKLQFVTGSTVVSEAYPYRDTPAGYKYSLPLSLMRKGETTVQLPVVAKQRGVARISDITFFFPHLIKFNPNMMKYLPDFETELIVYPELKSVKGIEAIFEIAQGSHAALLSPYEDVLTPLGTREYVSSDPFHRIHWKASAKTQQLRTKVLEKQVDISWSIVVNISEETKLGNVHISKQLENLLSYAAFLSQYAVRKGYQADMYINGRKQQNPPYYYQEEGIGNQHLRESLETLARIRKDQFILPLDELVHRMEAQLYKRKTIIIIGEIPNGARKQLEIWQARGIRLFQVMEEQGQAVAVPLEKRRAVHA</sequence>
<dbReference type="EMBL" id="CP095075">
    <property type="protein sequence ID" value="UOR11783.1"/>
    <property type="molecule type" value="Genomic_DNA"/>
</dbReference>
<dbReference type="Proteomes" id="UP000830326">
    <property type="component" value="Chromosome"/>
</dbReference>
<proteinExistence type="predicted"/>
<keyword evidence="1" id="KW-0472">Membrane</keyword>
<dbReference type="Pfam" id="PF01882">
    <property type="entry name" value="DUF58"/>
    <property type="match status" value="1"/>
</dbReference>